<evidence type="ECO:0000313" key="2">
    <source>
        <dbReference type="Proteomes" id="UP001348817"/>
    </source>
</evidence>
<organism evidence="1 2">
    <name type="scientific">Fulvitalea axinellae</name>
    <dbReference type="NCBI Taxonomy" id="1182444"/>
    <lineage>
        <taxon>Bacteria</taxon>
        <taxon>Pseudomonadati</taxon>
        <taxon>Bacteroidota</taxon>
        <taxon>Cytophagia</taxon>
        <taxon>Cytophagales</taxon>
        <taxon>Persicobacteraceae</taxon>
        <taxon>Fulvitalea</taxon>
    </lineage>
</organism>
<dbReference type="AlphaFoldDB" id="A0AAU9CLZ7"/>
<protein>
    <recommendedName>
        <fullName evidence="3">DUF4180 domain-containing protein</fullName>
    </recommendedName>
</protein>
<dbReference type="Proteomes" id="UP001348817">
    <property type="component" value="Chromosome"/>
</dbReference>
<proteinExistence type="predicted"/>
<name>A0AAU9CLZ7_9BACT</name>
<keyword evidence="2" id="KW-1185">Reference proteome</keyword>
<accession>A0AAU9CLZ7</accession>
<evidence type="ECO:0008006" key="3">
    <source>
        <dbReference type="Google" id="ProtNLM"/>
    </source>
</evidence>
<dbReference type="KEGG" id="fax:FUAX_27870"/>
<dbReference type="RefSeq" id="WP_338391915.1">
    <property type="nucleotide sequence ID" value="NZ_AP025314.1"/>
</dbReference>
<gene>
    <name evidence="1" type="ORF">FUAX_27870</name>
</gene>
<reference evidence="1 2" key="1">
    <citation type="submission" date="2021-12" db="EMBL/GenBank/DDBJ databases">
        <title>Genome sequencing of bacteria with rrn-lacking chromosome and rrn-plasmid.</title>
        <authorList>
            <person name="Anda M."/>
            <person name="Iwasaki W."/>
        </authorList>
    </citation>
    <scope>NUCLEOTIDE SEQUENCE [LARGE SCALE GENOMIC DNA]</scope>
    <source>
        <strain evidence="1 2">DSM 100852</strain>
    </source>
</reference>
<dbReference type="EMBL" id="AP025314">
    <property type="protein sequence ID" value="BDD10355.1"/>
    <property type="molecule type" value="Genomic_DNA"/>
</dbReference>
<evidence type="ECO:0000313" key="1">
    <source>
        <dbReference type="EMBL" id="BDD10355.1"/>
    </source>
</evidence>
<sequence>MVKVYESAVLVIEYDKEHSSLTCVWSGFASEKAYKEGIEAQSRLVKELGVVSIMVDARKQGVLPFRYAEFSDKAVDEMIESDLRYIVYVLPENVFSRQAILDYKARNEGERLVFRCFDSYEQAKRWRYQLFSLS</sequence>